<accession>A0A6J4RZ03</accession>
<feature type="region of interest" description="Disordered" evidence="1">
    <location>
        <begin position="1"/>
        <end position="52"/>
    </location>
</feature>
<reference evidence="2" key="1">
    <citation type="submission" date="2020-02" db="EMBL/GenBank/DDBJ databases">
        <authorList>
            <person name="Meier V. D."/>
        </authorList>
    </citation>
    <scope>NUCLEOTIDE SEQUENCE</scope>
    <source>
        <strain evidence="2">AVDCRST_MAG39</strain>
    </source>
</reference>
<proteinExistence type="predicted"/>
<dbReference type="AlphaFoldDB" id="A0A6J4RZ03"/>
<feature type="compositionally biased region" description="Gly residues" evidence="1">
    <location>
        <begin position="41"/>
        <end position="52"/>
    </location>
</feature>
<evidence type="ECO:0000313" key="2">
    <source>
        <dbReference type="EMBL" id="CAA9485452.1"/>
    </source>
</evidence>
<protein>
    <submittedName>
        <fullName evidence="2">Uncharacterized protein</fullName>
    </submittedName>
</protein>
<organism evidence="2">
    <name type="scientific">uncultured Sphingomonadaceae bacterium</name>
    <dbReference type="NCBI Taxonomy" id="169976"/>
    <lineage>
        <taxon>Bacteria</taxon>
        <taxon>Pseudomonadati</taxon>
        <taxon>Pseudomonadota</taxon>
        <taxon>Alphaproteobacteria</taxon>
        <taxon>Sphingomonadales</taxon>
        <taxon>Sphingomonadaceae</taxon>
        <taxon>environmental samples</taxon>
    </lineage>
</organism>
<sequence>MKKRHGEAMPSAGFGGRRRRPAGRDYQRPAEAVAGTFCTGPAGGSEGAPGAA</sequence>
<dbReference type="EMBL" id="CADCVW010000019">
    <property type="protein sequence ID" value="CAA9485452.1"/>
    <property type="molecule type" value="Genomic_DNA"/>
</dbReference>
<gene>
    <name evidence="2" type="ORF">AVDCRST_MAG39-412</name>
</gene>
<evidence type="ECO:0000256" key="1">
    <source>
        <dbReference type="SAM" id="MobiDB-lite"/>
    </source>
</evidence>
<name>A0A6J4RZ03_9SPHN</name>